<dbReference type="Pfam" id="PF13773">
    <property type="entry name" value="DUF4170"/>
    <property type="match status" value="1"/>
</dbReference>
<dbReference type="GO" id="GO:0006020">
    <property type="term" value="P:inositol metabolic process"/>
    <property type="evidence" value="ECO:0007669"/>
    <property type="project" value="TreeGrafter"/>
</dbReference>
<keyword evidence="2 4" id="KW-0479">Metal-binding</keyword>
<dbReference type="AlphaFoldDB" id="A0A7C3C1M4"/>
<comment type="similarity">
    <text evidence="1">Belongs to the inositol monophosphatase superfamily.</text>
</comment>
<dbReference type="PANTHER" id="PTHR20854:SF4">
    <property type="entry name" value="INOSITOL-1-MONOPHOSPHATASE-RELATED"/>
    <property type="match status" value="1"/>
</dbReference>
<dbReference type="CDD" id="cd01638">
    <property type="entry name" value="CysQ"/>
    <property type="match status" value="1"/>
</dbReference>
<proteinExistence type="inferred from homology"/>
<evidence type="ECO:0000313" key="5">
    <source>
        <dbReference type="EMBL" id="HFB55222.1"/>
    </source>
</evidence>
<dbReference type="SUPFAM" id="SSF56655">
    <property type="entry name" value="Carbohydrate phosphatase"/>
    <property type="match status" value="1"/>
</dbReference>
<dbReference type="GO" id="GO:0007165">
    <property type="term" value="P:signal transduction"/>
    <property type="evidence" value="ECO:0007669"/>
    <property type="project" value="TreeGrafter"/>
</dbReference>
<evidence type="ECO:0000256" key="3">
    <source>
        <dbReference type="ARBA" id="ARBA00022842"/>
    </source>
</evidence>
<name>A0A7C3C1M4_9PROT</name>
<feature type="binding site" evidence="4">
    <location>
        <position position="202"/>
    </location>
    <ligand>
        <name>Mg(2+)</name>
        <dbReference type="ChEBI" id="CHEBI:18420"/>
        <label>1</label>
        <note>catalytic</note>
    </ligand>
</feature>
<dbReference type="GO" id="GO:0046872">
    <property type="term" value="F:metal ion binding"/>
    <property type="evidence" value="ECO:0007669"/>
    <property type="project" value="UniProtKB-KW"/>
</dbReference>
<dbReference type="PRINTS" id="PR00377">
    <property type="entry name" value="IMPHPHTASES"/>
</dbReference>
<dbReference type="Gene3D" id="3.30.540.10">
    <property type="entry name" value="Fructose-1,6-Bisphosphatase, subunit A, domain 1"/>
    <property type="match status" value="1"/>
</dbReference>
<feature type="binding site" evidence="4">
    <location>
        <position position="88"/>
    </location>
    <ligand>
        <name>Mg(2+)</name>
        <dbReference type="ChEBI" id="CHEBI:18420"/>
        <label>1</label>
        <note>catalytic</note>
    </ligand>
</feature>
<keyword evidence="3 4" id="KW-0460">Magnesium</keyword>
<dbReference type="PANTHER" id="PTHR20854">
    <property type="entry name" value="INOSITOL MONOPHOSPHATASE"/>
    <property type="match status" value="1"/>
</dbReference>
<dbReference type="Proteomes" id="UP000886042">
    <property type="component" value="Unassembled WGS sequence"/>
</dbReference>
<gene>
    <name evidence="5" type="ORF">ENJ46_04785</name>
</gene>
<organism evidence="5">
    <name type="scientific">Hellea balneolensis</name>
    <dbReference type="NCBI Taxonomy" id="287478"/>
    <lineage>
        <taxon>Bacteria</taxon>
        <taxon>Pseudomonadati</taxon>
        <taxon>Pseudomonadota</taxon>
        <taxon>Alphaproteobacteria</taxon>
        <taxon>Maricaulales</taxon>
        <taxon>Robiginitomaculaceae</taxon>
        <taxon>Hellea</taxon>
    </lineage>
</organism>
<dbReference type="EMBL" id="DRMN01000316">
    <property type="protein sequence ID" value="HFB55222.1"/>
    <property type="molecule type" value="Genomic_DNA"/>
</dbReference>
<sequence>MNNRDLTLLIDSARHAGAIARKFFFAGNAKTWDKSENNPVSEADIAVNDYLGETLGAARPDYGWLSEETKDDRSRNQAKRSFVVDPIDGTRAFIAGKPHFTICIAVIEDGHPVCGVVYNPISEEMFEASLNGGARLNGKTIHPSTCADIANCSMIGYPRKFKKLGWPDMRVSIRNSMAYRIVMVAAGLRDAAIAFTPKSDWDLAAATLICQEAGATISDIKGRSYVFNEHSVVKDGVICAGPFLYPLLLNRLTSDAPDTDKHNLETKMSDHKNESETPKQLLHLVIGGELVDPMKTEFIDLDNIVYIGAYPNYATAHNAWKNAAQTTVDNAHMRFFILHAHDLIDPDNDGIIG</sequence>
<dbReference type="InterPro" id="IPR020550">
    <property type="entry name" value="Inositol_monophosphatase_CS"/>
</dbReference>
<dbReference type="PROSITE" id="PS00630">
    <property type="entry name" value="IMP_2"/>
    <property type="match status" value="1"/>
</dbReference>
<dbReference type="GO" id="GO:0008934">
    <property type="term" value="F:inositol monophosphate 1-phosphatase activity"/>
    <property type="evidence" value="ECO:0007669"/>
    <property type="project" value="TreeGrafter"/>
</dbReference>
<feature type="binding site" evidence="4">
    <location>
        <position position="85"/>
    </location>
    <ligand>
        <name>Mg(2+)</name>
        <dbReference type="ChEBI" id="CHEBI:18420"/>
        <label>1</label>
        <note>catalytic</note>
    </ligand>
</feature>
<evidence type="ECO:0000256" key="4">
    <source>
        <dbReference type="PIRSR" id="PIRSR600760-2"/>
    </source>
</evidence>
<accession>A0A7C3C1M4</accession>
<feature type="binding site" evidence="4">
    <location>
        <position position="67"/>
    </location>
    <ligand>
        <name>Mg(2+)</name>
        <dbReference type="ChEBI" id="CHEBI:18420"/>
        <label>1</label>
        <note>catalytic</note>
    </ligand>
</feature>
<dbReference type="InterPro" id="IPR025226">
    <property type="entry name" value="DUF4170"/>
</dbReference>
<dbReference type="InterPro" id="IPR000760">
    <property type="entry name" value="Inositol_monophosphatase-like"/>
</dbReference>
<dbReference type="Gene3D" id="3.30.70.2400">
    <property type="entry name" value="Uncharacterised protein PF13773, DUF4170"/>
    <property type="match status" value="1"/>
</dbReference>
<evidence type="ECO:0000256" key="2">
    <source>
        <dbReference type="ARBA" id="ARBA00022723"/>
    </source>
</evidence>
<evidence type="ECO:0000256" key="1">
    <source>
        <dbReference type="ARBA" id="ARBA00009759"/>
    </source>
</evidence>
<comment type="caution">
    <text evidence="5">The sequence shown here is derived from an EMBL/GenBank/DDBJ whole genome shotgun (WGS) entry which is preliminary data.</text>
</comment>
<dbReference type="Gene3D" id="3.40.190.80">
    <property type="match status" value="1"/>
</dbReference>
<protein>
    <submittedName>
        <fullName evidence="5">DUF4170 domain-containing protein</fullName>
    </submittedName>
</protein>
<comment type="cofactor">
    <cofactor evidence="4">
        <name>Mg(2+)</name>
        <dbReference type="ChEBI" id="CHEBI:18420"/>
    </cofactor>
</comment>
<feature type="binding site" evidence="4">
    <location>
        <position position="87"/>
    </location>
    <ligand>
        <name>Mg(2+)</name>
        <dbReference type="ChEBI" id="CHEBI:18420"/>
        <label>1</label>
        <note>catalytic</note>
    </ligand>
</feature>
<dbReference type="GO" id="GO:0046854">
    <property type="term" value="P:phosphatidylinositol phosphate biosynthetic process"/>
    <property type="evidence" value="ECO:0007669"/>
    <property type="project" value="InterPro"/>
</dbReference>
<reference evidence="5" key="1">
    <citation type="journal article" date="2020" name="mSystems">
        <title>Genome- and Community-Level Interaction Insights into Carbon Utilization and Element Cycling Functions of Hydrothermarchaeota in Hydrothermal Sediment.</title>
        <authorList>
            <person name="Zhou Z."/>
            <person name="Liu Y."/>
            <person name="Xu W."/>
            <person name="Pan J."/>
            <person name="Luo Z.H."/>
            <person name="Li M."/>
        </authorList>
    </citation>
    <scope>NUCLEOTIDE SEQUENCE [LARGE SCALE GENOMIC DNA]</scope>
    <source>
        <strain evidence="5">HyVt-489</strain>
    </source>
</reference>
<dbReference type="Pfam" id="PF00459">
    <property type="entry name" value="Inositol_P"/>
    <property type="match status" value="1"/>
</dbReference>